<feature type="transmembrane region" description="Helical" evidence="1">
    <location>
        <begin position="54"/>
        <end position="75"/>
    </location>
</feature>
<evidence type="ECO:0000256" key="1">
    <source>
        <dbReference type="SAM" id="Phobius"/>
    </source>
</evidence>
<reference evidence="3" key="1">
    <citation type="submission" date="2016-10" db="EMBL/GenBank/DDBJ databases">
        <authorList>
            <person name="de Groot N.N."/>
        </authorList>
    </citation>
    <scope>NUCLEOTIDE SEQUENCE [LARGE SCALE GENOMIC DNA]</scope>
    <source>
        <strain evidence="3">CGMCC 1.8911</strain>
    </source>
</reference>
<protein>
    <submittedName>
        <fullName evidence="3">Uncharacterized protein</fullName>
    </submittedName>
</protein>
<reference evidence="4" key="2">
    <citation type="submission" date="2016-10" db="EMBL/GenBank/DDBJ databases">
        <authorList>
            <person name="Varghese N."/>
            <person name="Submissions S."/>
        </authorList>
    </citation>
    <scope>NUCLEOTIDE SEQUENCE [LARGE SCALE GENOMIC DNA]</scope>
    <source>
        <strain evidence="4">CGMCC 1.8911</strain>
    </source>
</reference>
<dbReference type="EMBL" id="FNFI01000009">
    <property type="protein sequence ID" value="SDK47413.1"/>
    <property type="molecule type" value="Genomic_DNA"/>
</dbReference>
<evidence type="ECO:0000313" key="5">
    <source>
        <dbReference type="Proteomes" id="UP001519348"/>
    </source>
</evidence>
<proteinExistence type="predicted"/>
<dbReference type="RefSeq" id="WP_092598657.1">
    <property type="nucleotide sequence ID" value="NZ_BMCN01000001.1"/>
</dbReference>
<accession>A0A1G9C6W6</accession>
<dbReference type="OrthoDB" id="2418038at2"/>
<feature type="transmembrane region" description="Helical" evidence="1">
    <location>
        <begin position="21"/>
        <end position="42"/>
    </location>
</feature>
<evidence type="ECO:0000313" key="4">
    <source>
        <dbReference type="Proteomes" id="UP000242700"/>
    </source>
</evidence>
<dbReference type="EMBL" id="JAGGKN010000001">
    <property type="protein sequence ID" value="MBP1951002.1"/>
    <property type="molecule type" value="Genomic_DNA"/>
</dbReference>
<dbReference type="AlphaFoldDB" id="A0A1G9C6W6"/>
<reference evidence="2 5" key="3">
    <citation type="submission" date="2021-03" db="EMBL/GenBank/DDBJ databases">
        <title>Genomic Encyclopedia of Type Strains, Phase IV (KMG-IV): sequencing the most valuable type-strain genomes for metagenomic binning, comparative biology and taxonomic classification.</title>
        <authorList>
            <person name="Goeker M."/>
        </authorList>
    </citation>
    <scope>NUCLEOTIDE SEQUENCE [LARGE SCALE GENOMIC DNA]</scope>
    <source>
        <strain evidence="2 5">DSM 22420</strain>
    </source>
</reference>
<name>A0A1G9C6W6_9STAP</name>
<keyword evidence="1" id="KW-0812">Transmembrane</keyword>
<gene>
    <name evidence="2" type="ORF">J2Z27_000028</name>
    <name evidence="3" type="ORF">SAMN05216187_10938</name>
</gene>
<keyword evidence="5" id="KW-1185">Reference proteome</keyword>
<keyword evidence="1" id="KW-0472">Membrane</keyword>
<dbReference type="Proteomes" id="UP001519348">
    <property type="component" value="Unassembled WGS sequence"/>
</dbReference>
<sequence>MFLKSEEDERRPDKKKYHFDPIKVLIGMAVGFITPEIAGFLSEKVISNNTLDNIAGVSSLGLAVVFGIIMLFVTFRVEFIYKDENKEDKIQGTQDEVTDMLSEYHKAKENGEADRMADLKRELKARGVIIKK</sequence>
<dbReference type="STRING" id="586411.SAMN05216187_10938"/>
<organism evidence="3 4">
    <name type="scientific">Jeotgalicoccus aerolatus</name>
    <dbReference type="NCBI Taxonomy" id="709510"/>
    <lineage>
        <taxon>Bacteria</taxon>
        <taxon>Bacillati</taxon>
        <taxon>Bacillota</taxon>
        <taxon>Bacilli</taxon>
        <taxon>Bacillales</taxon>
        <taxon>Staphylococcaceae</taxon>
        <taxon>Jeotgalicoccus</taxon>
    </lineage>
</organism>
<evidence type="ECO:0000313" key="2">
    <source>
        <dbReference type="EMBL" id="MBP1951002.1"/>
    </source>
</evidence>
<dbReference type="Proteomes" id="UP000242700">
    <property type="component" value="Unassembled WGS sequence"/>
</dbReference>
<keyword evidence="1" id="KW-1133">Transmembrane helix</keyword>
<evidence type="ECO:0000313" key="3">
    <source>
        <dbReference type="EMBL" id="SDK47413.1"/>
    </source>
</evidence>